<dbReference type="EMBL" id="CP093345">
    <property type="protein sequence ID" value="WOG92012.1"/>
    <property type="molecule type" value="Genomic_DNA"/>
</dbReference>
<sequence length="68" mass="7697">MACFCFLVDQRRMMRRAKPVAGTCSRCGSGAKVADMQVSTRFCNIPLYWESWKAIVCTYCGATLKSYK</sequence>
<protein>
    <submittedName>
        <fullName evidence="1">Uncharacterized protein</fullName>
    </submittedName>
</protein>
<proteinExistence type="predicted"/>
<organism evidence="1 2">
    <name type="scientific">Daucus carota subsp. sativus</name>
    <name type="common">Carrot</name>
    <dbReference type="NCBI Taxonomy" id="79200"/>
    <lineage>
        <taxon>Eukaryota</taxon>
        <taxon>Viridiplantae</taxon>
        <taxon>Streptophyta</taxon>
        <taxon>Embryophyta</taxon>
        <taxon>Tracheophyta</taxon>
        <taxon>Spermatophyta</taxon>
        <taxon>Magnoliopsida</taxon>
        <taxon>eudicotyledons</taxon>
        <taxon>Gunneridae</taxon>
        <taxon>Pentapetalae</taxon>
        <taxon>asterids</taxon>
        <taxon>campanulids</taxon>
        <taxon>Apiales</taxon>
        <taxon>Apiaceae</taxon>
        <taxon>Apioideae</taxon>
        <taxon>Scandiceae</taxon>
        <taxon>Daucinae</taxon>
        <taxon>Daucus</taxon>
        <taxon>Daucus sect. Daucus</taxon>
    </lineage>
</organism>
<evidence type="ECO:0000313" key="1">
    <source>
        <dbReference type="EMBL" id="WOG92012.1"/>
    </source>
</evidence>
<reference evidence="1" key="2">
    <citation type="submission" date="2022-03" db="EMBL/GenBank/DDBJ databases">
        <title>Draft title - Genomic analysis of global carrot germplasm unveils the trajectory of domestication and the origin of high carotenoid orange carrot.</title>
        <authorList>
            <person name="Iorizzo M."/>
            <person name="Ellison S."/>
            <person name="Senalik D."/>
            <person name="Macko-Podgorni A."/>
            <person name="Grzebelus D."/>
            <person name="Bostan H."/>
            <person name="Rolling W."/>
            <person name="Curaba J."/>
            <person name="Simon P."/>
        </authorList>
    </citation>
    <scope>NUCLEOTIDE SEQUENCE</scope>
    <source>
        <tissue evidence="1">Leaf</tissue>
    </source>
</reference>
<dbReference type="PANTHER" id="PTHR33320">
    <property type="entry name" value="METHIONYL-TRNA SYNTHETASE"/>
    <property type="match status" value="1"/>
</dbReference>
<keyword evidence="2" id="KW-1185">Reference proteome</keyword>
<accession>A0AAF1AT37</accession>
<dbReference type="AlphaFoldDB" id="A0AAF1AT37"/>
<evidence type="ECO:0000313" key="2">
    <source>
        <dbReference type="Proteomes" id="UP000077755"/>
    </source>
</evidence>
<dbReference type="Proteomes" id="UP000077755">
    <property type="component" value="Chromosome 3"/>
</dbReference>
<dbReference type="PANTHER" id="PTHR33320:SF19">
    <property type="entry name" value="GATA-TYPE DOMAIN-CONTAINING PROTEIN"/>
    <property type="match status" value="1"/>
</dbReference>
<name>A0AAF1AT37_DAUCS</name>
<reference evidence="1" key="1">
    <citation type="journal article" date="2016" name="Nat. Genet.">
        <title>A high-quality carrot genome assembly provides new insights into carotenoid accumulation and asterid genome evolution.</title>
        <authorList>
            <person name="Iorizzo M."/>
            <person name="Ellison S."/>
            <person name="Senalik D."/>
            <person name="Zeng P."/>
            <person name="Satapoomin P."/>
            <person name="Huang J."/>
            <person name="Bowman M."/>
            <person name="Iovene M."/>
            <person name="Sanseverino W."/>
            <person name="Cavagnaro P."/>
            <person name="Yildiz M."/>
            <person name="Macko-Podgorni A."/>
            <person name="Moranska E."/>
            <person name="Grzebelus E."/>
            <person name="Grzebelus D."/>
            <person name="Ashrafi H."/>
            <person name="Zheng Z."/>
            <person name="Cheng S."/>
            <person name="Spooner D."/>
            <person name="Van Deynze A."/>
            <person name="Simon P."/>
        </authorList>
    </citation>
    <scope>NUCLEOTIDE SEQUENCE</scope>
    <source>
        <tissue evidence="1">Leaf</tissue>
    </source>
</reference>
<gene>
    <name evidence="1" type="ORF">DCAR_0311268</name>
</gene>